<name>A0A1X7TZK7_AMPQE</name>
<organism evidence="1">
    <name type="scientific">Amphimedon queenslandica</name>
    <name type="common">Sponge</name>
    <dbReference type="NCBI Taxonomy" id="400682"/>
    <lineage>
        <taxon>Eukaryota</taxon>
        <taxon>Metazoa</taxon>
        <taxon>Porifera</taxon>
        <taxon>Demospongiae</taxon>
        <taxon>Heteroscleromorpha</taxon>
        <taxon>Haplosclerida</taxon>
        <taxon>Niphatidae</taxon>
        <taxon>Amphimedon</taxon>
    </lineage>
</organism>
<accession>A0A1X7TZK7</accession>
<reference evidence="1" key="1">
    <citation type="submission" date="2017-05" db="UniProtKB">
        <authorList>
            <consortium name="EnsemblMetazoa"/>
        </authorList>
    </citation>
    <scope>IDENTIFICATION</scope>
</reference>
<evidence type="ECO:0000313" key="1">
    <source>
        <dbReference type="EnsemblMetazoa" id="Aqu2.1.20862_001"/>
    </source>
</evidence>
<dbReference type="AlphaFoldDB" id="A0A1X7TZK7"/>
<dbReference type="EnsemblMetazoa" id="Aqu2.1.20862_001">
    <property type="protein sequence ID" value="Aqu2.1.20862_001"/>
    <property type="gene ID" value="Aqu2.1.20862"/>
</dbReference>
<protein>
    <submittedName>
        <fullName evidence="1">Uncharacterized protein</fullName>
    </submittedName>
</protein>
<dbReference type="InParanoid" id="A0A1X7TZK7"/>
<sequence length="68" mass="7316">MVHTGYGTSGLVRANDELMLVGMVDTGGLVGTGGMRAGECCSVYLGFKPRHITTEQIAYDSMTFIRRS</sequence>
<proteinExistence type="predicted"/>